<keyword evidence="11" id="KW-1185">Reference proteome</keyword>
<dbReference type="InterPro" id="IPR029765">
    <property type="entry name" value="Mev_diP_decarb"/>
</dbReference>
<dbReference type="InterPro" id="IPR041431">
    <property type="entry name" value="Mvd1_C"/>
</dbReference>
<keyword evidence="4" id="KW-0547">Nucleotide-binding</keyword>
<evidence type="ECO:0000313" key="11">
    <source>
        <dbReference type="Proteomes" id="UP000298488"/>
    </source>
</evidence>
<sequence length="332" mass="34207">MEHTNGGDTSASAQAHSNIALAKYWGKRDAALNIPAVGSISITLDALHTDTRVTFDAGLTKDELWLDGREQQVGRAGLVLDLVRERAGIDLRARVVSENNFPTGAGLASSASGFAALAVAATAAAGIEATPRELSVLARRGSASAARSIFGGYAELHAGESTDGNDSFAEPLLDGDAWPLSVVVAITDPGQKAVSSTVGMQATSASSPFYPAWVESAPADLDRMRAAILAHDLETVGELAEHSCLALHSLMLTTRPALIYWNAATMSAIHAVRGLRAGGLPVYFTIDAGPQVKALCLPADAAAVASALTLVPGVQETRTSVLGPAAHLVAVP</sequence>
<dbReference type="FunFam" id="3.30.230.10:FF:000072">
    <property type="entry name" value="Diphosphomevalonate decarboxylase"/>
    <property type="match status" value="1"/>
</dbReference>
<dbReference type="InterPro" id="IPR020568">
    <property type="entry name" value="Ribosomal_Su5_D2-typ_SF"/>
</dbReference>
<dbReference type="InterPro" id="IPR005935">
    <property type="entry name" value="Mev_decarb"/>
</dbReference>
<dbReference type="PANTHER" id="PTHR10977:SF3">
    <property type="entry name" value="DIPHOSPHOMEVALONATE DECARBOXYLASE"/>
    <property type="match status" value="1"/>
</dbReference>
<evidence type="ECO:0000313" key="10">
    <source>
        <dbReference type="EMBL" id="TFB80285.1"/>
    </source>
</evidence>
<dbReference type="OrthoDB" id="5498344at2"/>
<evidence type="ECO:0000256" key="1">
    <source>
        <dbReference type="ARBA" id="ARBA00008831"/>
    </source>
</evidence>
<proteinExistence type="inferred from homology"/>
<reference evidence="10 11" key="1">
    <citation type="submission" date="2019-03" db="EMBL/GenBank/DDBJ databases">
        <title>Genomics of glacier-inhabiting Cryobacterium strains.</title>
        <authorList>
            <person name="Liu Q."/>
            <person name="Xin Y.-H."/>
        </authorList>
    </citation>
    <scope>NUCLEOTIDE SEQUENCE [LARGE SCALE GENOMIC DNA]</scope>
    <source>
        <strain evidence="10 11">CGMCC 1.10440</strain>
    </source>
</reference>
<dbReference type="GO" id="GO:0019287">
    <property type="term" value="P:isopentenyl diphosphate biosynthetic process, mevalonate pathway"/>
    <property type="evidence" value="ECO:0007669"/>
    <property type="project" value="InterPro"/>
</dbReference>
<keyword evidence="6" id="KW-0443">Lipid metabolism</keyword>
<keyword evidence="3" id="KW-0444">Lipid biosynthesis</keyword>
<evidence type="ECO:0000256" key="3">
    <source>
        <dbReference type="ARBA" id="ARBA00022516"/>
    </source>
</evidence>
<dbReference type="Gene3D" id="3.30.70.890">
    <property type="entry name" value="GHMP kinase, C-terminal domain"/>
    <property type="match status" value="1"/>
</dbReference>
<gene>
    <name evidence="10" type="primary">mvaD</name>
    <name evidence="10" type="ORF">E3N84_09730</name>
</gene>
<evidence type="ECO:0000259" key="8">
    <source>
        <dbReference type="Pfam" id="PF18376"/>
    </source>
</evidence>
<dbReference type="PIRSF" id="PIRSF015950">
    <property type="entry name" value="Mev_P_decrbx"/>
    <property type="match status" value="1"/>
</dbReference>
<dbReference type="PANTHER" id="PTHR10977">
    <property type="entry name" value="DIPHOSPHOMEVALONATE DECARBOXYLASE"/>
    <property type="match status" value="1"/>
</dbReference>
<dbReference type="GO" id="GO:0005829">
    <property type="term" value="C:cytosol"/>
    <property type="evidence" value="ECO:0007669"/>
    <property type="project" value="InterPro"/>
</dbReference>
<dbReference type="GO" id="GO:0005524">
    <property type="term" value="F:ATP binding"/>
    <property type="evidence" value="ECO:0007669"/>
    <property type="project" value="UniProtKB-KW"/>
</dbReference>
<dbReference type="EMBL" id="SOFI01000003">
    <property type="protein sequence ID" value="TFB80285.1"/>
    <property type="molecule type" value="Genomic_DNA"/>
</dbReference>
<protein>
    <recommendedName>
        <fullName evidence="2">diphosphomevalonate decarboxylase</fullName>
        <ecNumber evidence="2">4.1.1.33</ecNumber>
    </recommendedName>
</protein>
<comment type="similarity">
    <text evidence="1">Belongs to the diphosphomevalonate decarboxylase family.</text>
</comment>
<dbReference type="Proteomes" id="UP000298488">
    <property type="component" value="Unassembled WGS sequence"/>
</dbReference>
<dbReference type="RefSeq" id="WP_104096148.1">
    <property type="nucleotide sequence ID" value="NZ_JACHBP010000001.1"/>
</dbReference>
<evidence type="ECO:0000256" key="2">
    <source>
        <dbReference type="ARBA" id="ARBA00012296"/>
    </source>
</evidence>
<dbReference type="InterPro" id="IPR036554">
    <property type="entry name" value="GHMP_kinase_C_sf"/>
</dbReference>
<dbReference type="AlphaFoldDB" id="A0A4R8VC84"/>
<evidence type="ECO:0000256" key="4">
    <source>
        <dbReference type="ARBA" id="ARBA00022741"/>
    </source>
</evidence>
<dbReference type="SUPFAM" id="SSF55060">
    <property type="entry name" value="GHMP Kinase, C-terminal domain"/>
    <property type="match status" value="1"/>
</dbReference>
<evidence type="ECO:0000256" key="7">
    <source>
        <dbReference type="ARBA" id="ARBA00023239"/>
    </source>
</evidence>
<evidence type="ECO:0000256" key="6">
    <source>
        <dbReference type="ARBA" id="ARBA00023098"/>
    </source>
</evidence>
<dbReference type="NCBIfam" id="TIGR01240">
    <property type="entry name" value="mevDPdecarb"/>
    <property type="match status" value="1"/>
</dbReference>
<feature type="domain" description="Diphosphomevalonate decarboxylase-like N-terminal" evidence="9">
    <location>
        <begin position="15"/>
        <end position="169"/>
    </location>
</feature>
<dbReference type="GO" id="GO:0004163">
    <property type="term" value="F:diphosphomevalonate decarboxylase activity"/>
    <property type="evidence" value="ECO:0007669"/>
    <property type="project" value="UniProtKB-EC"/>
</dbReference>
<dbReference type="InterPro" id="IPR053859">
    <property type="entry name" value="MVD-like_N"/>
</dbReference>
<evidence type="ECO:0000259" key="9">
    <source>
        <dbReference type="Pfam" id="PF22700"/>
    </source>
</evidence>
<accession>A0A4R8VC84</accession>
<dbReference type="EC" id="4.1.1.33" evidence="2"/>
<dbReference type="Gene3D" id="3.30.230.10">
    <property type="match status" value="1"/>
</dbReference>
<name>A0A4R8VC84_9MICO</name>
<dbReference type="Pfam" id="PF18376">
    <property type="entry name" value="MDD_C"/>
    <property type="match status" value="1"/>
</dbReference>
<dbReference type="InterPro" id="IPR014721">
    <property type="entry name" value="Ribsml_uS5_D2-typ_fold_subgr"/>
</dbReference>
<feature type="domain" description="Mvd1 C-terminal" evidence="8">
    <location>
        <begin position="182"/>
        <end position="311"/>
    </location>
</feature>
<keyword evidence="7 10" id="KW-0456">Lyase</keyword>
<evidence type="ECO:0000256" key="5">
    <source>
        <dbReference type="ARBA" id="ARBA00022840"/>
    </source>
</evidence>
<keyword evidence="5" id="KW-0067">ATP-binding</keyword>
<comment type="caution">
    <text evidence="10">The sequence shown here is derived from an EMBL/GenBank/DDBJ whole genome shotgun (WGS) entry which is preliminary data.</text>
</comment>
<dbReference type="SUPFAM" id="SSF54211">
    <property type="entry name" value="Ribosomal protein S5 domain 2-like"/>
    <property type="match status" value="1"/>
</dbReference>
<organism evidence="10 11">
    <name type="scientific">Terrimesophilobacter mesophilus</name>
    <dbReference type="NCBI Taxonomy" id="433647"/>
    <lineage>
        <taxon>Bacteria</taxon>
        <taxon>Bacillati</taxon>
        <taxon>Actinomycetota</taxon>
        <taxon>Actinomycetes</taxon>
        <taxon>Micrococcales</taxon>
        <taxon>Microbacteriaceae</taxon>
        <taxon>Terrimesophilobacter</taxon>
    </lineage>
</organism>
<dbReference type="Pfam" id="PF22700">
    <property type="entry name" value="MVD-like_N"/>
    <property type="match status" value="1"/>
</dbReference>